<name>A0A1V9G581_9BACT</name>
<proteinExistence type="predicted"/>
<evidence type="ECO:0000313" key="1">
    <source>
        <dbReference type="EMBL" id="OQP65795.1"/>
    </source>
</evidence>
<dbReference type="EMBL" id="LVYD01000013">
    <property type="protein sequence ID" value="OQP65795.1"/>
    <property type="molecule type" value="Genomic_DNA"/>
</dbReference>
<dbReference type="AlphaFoldDB" id="A0A1V9G581"/>
<reference evidence="1 2" key="1">
    <citation type="submission" date="2016-03" db="EMBL/GenBank/DDBJ databases">
        <title>Niastella vici sp. nov., isolated from farmland soil.</title>
        <authorList>
            <person name="Chen L."/>
            <person name="Wang D."/>
            <person name="Yang S."/>
            <person name="Wang G."/>
        </authorList>
    </citation>
    <scope>NUCLEOTIDE SEQUENCE [LARGE SCALE GENOMIC DNA]</scope>
    <source>
        <strain evidence="1 2">DJ57</strain>
    </source>
</reference>
<keyword evidence="2" id="KW-1185">Reference proteome</keyword>
<protein>
    <submittedName>
        <fullName evidence="1">Uncharacterized protein</fullName>
    </submittedName>
</protein>
<evidence type="ECO:0000313" key="2">
    <source>
        <dbReference type="Proteomes" id="UP000192796"/>
    </source>
</evidence>
<sequence>MACRAGPQKAPEKLNLHIKHLQINFDPRYAKHKEVYKGYQDRLHTRGRLRTTLYINIFRGLPTKREGFFNLTPCLKRGVQPKKQNKRSKT</sequence>
<dbReference type="Proteomes" id="UP000192796">
    <property type="component" value="Unassembled WGS sequence"/>
</dbReference>
<dbReference type="STRING" id="1703345.A3860_14450"/>
<gene>
    <name evidence="1" type="ORF">A3860_14450</name>
</gene>
<comment type="caution">
    <text evidence="1">The sequence shown here is derived from an EMBL/GenBank/DDBJ whole genome shotgun (WGS) entry which is preliminary data.</text>
</comment>
<organism evidence="1 2">
    <name type="scientific">Niastella vici</name>
    <dbReference type="NCBI Taxonomy" id="1703345"/>
    <lineage>
        <taxon>Bacteria</taxon>
        <taxon>Pseudomonadati</taxon>
        <taxon>Bacteroidota</taxon>
        <taxon>Chitinophagia</taxon>
        <taxon>Chitinophagales</taxon>
        <taxon>Chitinophagaceae</taxon>
        <taxon>Niastella</taxon>
    </lineage>
</organism>
<accession>A0A1V9G581</accession>